<gene>
    <name evidence="2" type="ORF">DSM106972_007540</name>
</gene>
<proteinExistence type="predicted"/>
<dbReference type="Pfam" id="PF13530">
    <property type="entry name" value="SCP2_2"/>
    <property type="match status" value="1"/>
</dbReference>
<dbReference type="PANTHER" id="PTHR37817">
    <property type="entry name" value="N-ACETYLTRANSFERASE EIS"/>
    <property type="match status" value="1"/>
</dbReference>
<sequence>MPSFEYGKVNDSGDASKLISILSQCFMMAPSDGEVYMQSVGIENFRVIRQNKEIAGGLAILSFDQNYGGEFVPMTGIAAVGIAPEYRGSGAALALMQSAVKEIHVEGAPLTALFPAVQRLYRAAGYEQAGSFCNWEITTASIQMGKPQLPLRLITTEKDILRSLNQKQARLHNGNLNRNEFIWADIGRSKDAQQYAYLIGSADNPQGYIIFTQHRGDDNDYINVRDWVLLTPAAIQSFWAFLGGHRSQIDTVRYRSALVDALTFMLPEQTAKLKSSTRWMLRIVDVKKALEKRGYPQNIQASLHIEVQDDLLESNNSKFILSVANGRADVAPGGKGDLKLDIRAFAPLYTSLFSPSHLQMTGQLEATENAITTATQIFAGAGAWMADFF</sequence>
<name>A0A3S1CX10_9CYAN</name>
<protein>
    <recommendedName>
        <fullName evidence="1">N-acetyltransferase domain-containing protein</fullName>
    </recommendedName>
</protein>
<dbReference type="SUPFAM" id="SSF55718">
    <property type="entry name" value="SCP-like"/>
    <property type="match status" value="1"/>
</dbReference>
<dbReference type="InterPro" id="IPR041380">
    <property type="entry name" value="Acetyltransf_17"/>
</dbReference>
<dbReference type="Pfam" id="PF13527">
    <property type="entry name" value="Acetyltransf_9"/>
    <property type="match status" value="1"/>
</dbReference>
<dbReference type="Pfam" id="PF17668">
    <property type="entry name" value="Acetyltransf_17"/>
    <property type="match status" value="1"/>
</dbReference>
<keyword evidence="3" id="KW-1185">Reference proteome</keyword>
<dbReference type="OrthoDB" id="3498897at2"/>
<dbReference type="InterPro" id="IPR025559">
    <property type="entry name" value="Eis_dom"/>
</dbReference>
<reference evidence="2" key="1">
    <citation type="submission" date="2018-12" db="EMBL/GenBank/DDBJ databases">
        <authorList>
            <person name="Will S."/>
            <person name="Neumann-Schaal M."/>
            <person name="Henke P."/>
        </authorList>
    </citation>
    <scope>NUCLEOTIDE SEQUENCE</scope>
    <source>
        <strain evidence="2">PCC 7102</strain>
    </source>
</reference>
<comment type="caution">
    <text evidence="2">The sequence shown here is derived from an EMBL/GenBank/DDBJ whole genome shotgun (WGS) entry which is preliminary data.</text>
</comment>
<dbReference type="InterPro" id="IPR000182">
    <property type="entry name" value="GNAT_dom"/>
</dbReference>
<evidence type="ECO:0000313" key="3">
    <source>
        <dbReference type="Proteomes" id="UP000271624"/>
    </source>
</evidence>
<dbReference type="SUPFAM" id="SSF55729">
    <property type="entry name" value="Acyl-CoA N-acyltransferases (Nat)"/>
    <property type="match status" value="1"/>
</dbReference>
<dbReference type="GO" id="GO:0030649">
    <property type="term" value="P:aminoglycoside antibiotic catabolic process"/>
    <property type="evidence" value="ECO:0007669"/>
    <property type="project" value="TreeGrafter"/>
</dbReference>
<reference evidence="2" key="2">
    <citation type="journal article" date="2019" name="Genome Biol. Evol.">
        <title>Day and night: Metabolic profiles and evolutionary relationships of six axenic non-marine cyanobacteria.</title>
        <authorList>
            <person name="Will S.E."/>
            <person name="Henke P."/>
            <person name="Boedeker C."/>
            <person name="Huang S."/>
            <person name="Brinkmann H."/>
            <person name="Rohde M."/>
            <person name="Jarek M."/>
            <person name="Friedl T."/>
            <person name="Seufert S."/>
            <person name="Schumacher M."/>
            <person name="Overmann J."/>
            <person name="Neumann-Schaal M."/>
            <person name="Petersen J."/>
        </authorList>
    </citation>
    <scope>NUCLEOTIDE SEQUENCE [LARGE SCALE GENOMIC DNA]</scope>
    <source>
        <strain evidence="2">PCC 7102</strain>
    </source>
</reference>
<dbReference type="Gene3D" id="3.30.1050.10">
    <property type="entry name" value="SCP2 sterol-binding domain"/>
    <property type="match status" value="1"/>
</dbReference>
<dbReference type="Gene3D" id="3.40.630.30">
    <property type="match status" value="2"/>
</dbReference>
<dbReference type="InterPro" id="IPR016181">
    <property type="entry name" value="Acyl_CoA_acyltransferase"/>
</dbReference>
<dbReference type="CDD" id="cd04301">
    <property type="entry name" value="NAT_SF"/>
    <property type="match status" value="1"/>
</dbReference>
<dbReference type="PROSITE" id="PS51186">
    <property type="entry name" value="GNAT"/>
    <property type="match status" value="1"/>
</dbReference>
<evidence type="ECO:0000259" key="1">
    <source>
        <dbReference type="PROSITE" id="PS51186"/>
    </source>
</evidence>
<dbReference type="GO" id="GO:0034069">
    <property type="term" value="F:aminoglycoside N-acetyltransferase activity"/>
    <property type="evidence" value="ECO:0007669"/>
    <property type="project" value="TreeGrafter"/>
</dbReference>
<dbReference type="InterPro" id="IPR036527">
    <property type="entry name" value="SCP2_sterol-bd_dom_sf"/>
</dbReference>
<dbReference type="RefSeq" id="WP_127078949.1">
    <property type="nucleotide sequence ID" value="NZ_RSCL01000001.1"/>
</dbReference>
<dbReference type="InterPro" id="IPR051554">
    <property type="entry name" value="Acetyltransferase_Eis"/>
</dbReference>
<dbReference type="EMBL" id="RSCL01000001">
    <property type="protein sequence ID" value="RUT10259.1"/>
    <property type="molecule type" value="Genomic_DNA"/>
</dbReference>
<dbReference type="Proteomes" id="UP000271624">
    <property type="component" value="Unassembled WGS sequence"/>
</dbReference>
<dbReference type="PANTHER" id="PTHR37817:SF1">
    <property type="entry name" value="N-ACETYLTRANSFERASE EIS"/>
    <property type="match status" value="1"/>
</dbReference>
<feature type="domain" description="N-acetyltransferase" evidence="1">
    <location>
        <begin position="4"/>
        <end position="149"/>
    </location>
</feature>
<accession>A0A3S1CX10</accession>
<organism evidence="2 3">
    <name type="scientific">Dulcicalothrix desertica PCC 7102</name>
    <dbReference type="NCBI Taxonomy" id="232991"/>
    <lineage>
        <taxon>Bacteria</taxon>
        <taxon>Bacillati</taxon>
        <taxon>Cyanobacteriota</taxon>
        <taxon>Cyanophyceae</taxon>
        <taxon>Nostocales</taxon>
        <taxon>Calotrichaceae</taxon>
        <taxon>Dulcicalothrix</taxon>
    </lineage>
</organism>
<dbReference type="AlphaFoldDB" id="A0A3S1CX10"/>
<evidence type="ECO:0000313" key="2">
    <source>
        <dbReference type="EMBL" id="RUT10259.1"/>
    </source>
</evidence>